<dbReference type="EMBL" id="JYMX02000072">
    <property type="protein sequence ID" value="MCW3717437.1"/>
    <property type="molecule type" value="Genomic_DNA"/>
</dbReference>
<dbReference type="RefSeq" id="WP_080324434.1">
    <property type="nucleotide sequence ID" value="NZ_JAIMII010000035.1"/>
</dbReference>
<comment type="similarity">
    <text evidence="1">Belongs to the bacterial ring-hydroxylating dioxygenase beta subunit family.</text>
</comment>
<dbReference type="InterPro" id="IPR032710">
    <property type="entry name" value="NTF2-like_dom_sf"/>
</dbReference>
<accession>A0ABD4UT90</accession>
<dbReference type="PANTHER" id="PTHR41534:SF1">
    <property type="entry name" value="BLR3401 PROTEIN"/>
    <property type="match status" value="1"/>
</dbReference>
<reference evidence="3 4" key="2">
    <citation type="journal article" date="2017" name="Front. Microbiol.">
        <title>Genomics Reveals a Unique Clone of Burkholderia cenocepacia Harboring an Actively Excising Novel Genomic Island.</title>
        <authorList>
            <person name="Patil P.P."/>
            <person name="Mali S."/>
            <person name="Midha S."/>
            <person name="Gautam V."/>
            <person name="Dash L."/>
            <person name="Kumar S."/>
            <person name="Shastri J."/>
            <person name="Singhal L."/>
            <person name="Patil P.B."/>
        </authorList>
    </citation>
    <scope>NUCLEOTIDE SEQUENCE [LARGE SCALE GENOMIC DNA]</scope>
    <source>
        <strain evidence="3 4">BC-19</strain>
    </source>
</reference>
<protein>
    <submittedName>
        <fullName evidence="3">Aromatic-ring-hydroxylating dioxygenase subunit beta</fullName>
    </submittedName>
</protein>
<dbReference type="Gene3D" id="3.10.450.50">
    <property type="match status" value="1"/>
</dbReference>
<dbReference type="SUPFAM" id="SSF54427">
    <property type="entry name" value="NTF2-like"/>
    <property type="match status" value="1"/>
</dbReference>
<evidence type="ECO:0000313" key="3">
    <source>
        <dbReference type="EMBL" id="MCW3717437.1"/>
    </source>
</evidence>
<gene>
    <name evidence="3" type="ORF">UE95_039820</name>
</gene>
<evidence type="ECO:0000313" key="4">
    <source>
        <dbReference type="Proteomes" id="UP000191686"/>
    </source>
</evidence>
<evidence type="ECO:0000256" key="2">
    <source>
        <dbReference type="ARBA" id="ARBA00023002"/>
    </source>
</evidence>
<sequence length="210" mass="24351">MTNDLNETTAQADKVATHYDPPSHYVIPAYYDWLMNVSSDLDLPVVRPLMKACEHHQEIVTLLSTEARLLDQHAFDSWLDLYGNECAYWIPSTYPVRDPRTSITLEFHDRRRLLDRIARLQTGFAYSQWPASRTTRVFSGLETWPCPDRDDEWRARYNFTLVESRSGTNRVLAGWNGFVLRHTPSGLKLLLKQINLIDCDQAQGNNSFFL</sequence>
<dbReference type="CDD" id="cd00667">
    <property type="entry name" value="ring_hydroxylating_dioxygenases_beta"/>
    <property type="match status" value="1"/>
</dbReference>
<dbReference type="GO" id="GO:0051213">
    <property type="term" value="F:dioxygenase activity"/>
    <property type="evidence" value="ECO:0007669"/>
    <property type="project" value="UniProtKB-KW"/>
</dbReference>
<keyword evidence="3" id="KW-0223">Dioxygenase</keyword>
<reference evidence="3 4" key="1">
    <citation type="journal article" date="2017" name="Front. Microbiol.">
        <title>Genomics reveals a unique clone of Burkholderia cenocepacia harbouring an actively excising novel genomic island.</title>
        <authorList>
            <person name="Patil P."/>
            <person name="Mali S."/>
            <person name="Midha S."/>
            <person name="Gautam V."/>
            <person name="Dash L."/>
            <person name="Kumar S."/>
            <person name="Shastri J."/>
            <person name="Singhal L."/>
            <person name="Patil P.B."/>
        </authorList>
    </citation>
    <scope>NUCLEOTIDE SEQUENCE [LARGE SCALE GENOMIC DNA]</scope>
    <source>
        <strain evidence="3 4">BC-19</strain>
    </source>
</reference>
<name>A0ABD4UT90_9BURK</name>
<organism evidence="3 4">
    <name type="scientific">Burkholderia cenocepacia</name>
    <dbReference type="NCBI Taxonomy" id="95486"/>
    <lineage>
        <taxon>Bacteria</taxon>
        <taxon>Pseudomonadati</taxon>
        <taxon>Pseudomonadota</taxon>
        <taxon>Betaproteobacteria</taxon>
        <taxon>Burkholderiales</taxon>
        <taxon>Burkholderiaceae</taxon>
        <taxon>Burkholderia</taxon>
        <taxon>Burkholderia cepacia complex</taxon>
    </lineage>
</organism>
<proteinExistence type="inferred from homology"/>
<dbReference type="Proteomes" id="UP000191686">
    <property type="component" value="Unassembled WGS sequence"/>
</dbReference>
<dbReference type="InterPro" id="IPR000391">
    <property type="entry name" value="Rng_hydr_dOase-bsu"/>
</dbReference>
<keyword evidence="2" id="KW-0560">Oxidoreductase</keyword>
<dbReference type="AlphaFoldDB" id="A0ABD4UT90"/>
<dbReference type="PANTHER" id="PTHR41534">
    <property type="entry name" value="BLR3401 PROTEIN"/>
    <property type="match status" value="1"/>
</dbReference>
<evidence type="ECO:0000256" key="1">
    <source>
        <dbReference type="ARBA" id="ARBA00009570"/>
    </source>
</evidence>
<dbReference type="Pfam" id="PF00866">
    <property type="entry name" value="Ring_hydroxyl_B"/>
    <property type="match status" value="1"/>
</dbReference>
<comment type="caution">
    <text evidence="3">The sequence shown here is derived from an EMBL/GenBank/DDBJ whole genome shotgun (WGS) entry which is preliminary data.</text>
</comment>